<dbReference type="AlphaFoldDB" id="A0A8H5CVY9"/>
<comment type="caution">
    <text evidence="1">The sequence shown here is derived from an EMBL/GenBank/DDBJ whole genome shotgun (WGS) entry which is preliminary data.</text>
</comment>
<protein>
    <submittedName>
        <fullName evidence="1">Uncharacterized protein</fullName>
    </submittedName>
</protein>
<dbReference type="OrthoDB" id="2423701at2759"/>
<accession>A0A8H5CVY9</accession>
<dbReference type="EMBL" id="JAACJM010000084">
    <property type="protein sequence ID" value="KAF5348965.1"/>
    <property type="molecule type" value="Genomic_DNA"/>
</dbReference>
<name>A0A8H5CVY9_9AGAR</name>
<keyword evidence="2" id="KW-1185">Reference proteome</keyword>
<gene>
    <name evidence="1" type="ORF">D9758_014233</name>
</gene>
<evidence type="ECO:0000313" key="1">
    <source>
        <dbReference type="EMBL" id="KAF5348965.1"/>
    </source>
</evidence>
<proteinExistence type="predicted"/>
<organism evidence="1 2">
    <name type="scientific">Tetrapyrgos nigripes</name>
    <dbReference type="NCBI Taxonomy" id="182062"/>
    <lineage>
        <taxon>Eukaryota</taxon>
        <taxon>Fungi</taxon>
        <taxon>Dikarya</taxon>
        <taxon>Basidiomycota</taxon>
        <taxon>Agaricomycotina</taxon>
        <taxon>Agaricomycetes</taxon>
        <taxon>Agaricomycetidae</taxon>
        <taxon>Agaricales</taxon>
        <taxon>Marasmiineae</taxon>
        <taxon>Marasmiaceae</taxon>
        <taxon>Tetrapyrgos</taxon>
    </lineage>
</organism>
<reference evidence="1 2" key="1">
    <citation type="journal article" date="2020" name="ISME J.">
        <title>Uncovering the hidden diversity of litter-decomposition mechanisms in mushroom-forming fungi.</title>
        <authorList>
            <person name="Floudas D."/>
            <person name="Bentzer J."/>
            <person name="Ahren D."/>
            <person name="Johansson T."/>
            <person name="Persson P."/>
            <person name="Tunlid A."/>
        </authorList>
    </citation>
    <scope>NUCLEOTIDE SEQUENCE [LARGE SCALE GENOMIC DNA]</scope>
    <source>
        <strain evidence="1 2">CBS 291.85</strain>
    </source>
</reference>
<dbReference type="Proteomes" id="UP000559256">
    <property type="component" value="Unassembled WGS sequence"/>
</dbReference>
<sequence>MPPSGVAVVNAFSLPHLPPMTPPILEHGWIIVGFIRTKINPNYTGAMEYLQRAPDMINWGRGQWPTMHKDQRGAVFTRTFRKGVWNLLLNATMEAAYSDSPGKRSLLNKVSVHADGLLKDLENKTPDPGEEQTLDPGFVWSSGDNNIILFFNFFLLYTSLAR</sequence>
<evidence type="ECO:0000313" key="2">
    <source>
        <dbReference type="Proteomes" id="UP000559256"/>
    </source>
</evidence>